<evidence type="ECO:0000313" key="3">
    <source>
        <dbReference type="Proteomes" id="UP000005336"/>
    </source>
</evidence>
<feature type="region of interest" description="Disordered" evidence="1">
    <location>
        <begin position="1"/>
        <end position="23"/>
    </location>
</feature>
<gene>
    <name evidence="2" type="ORF">HMPREF9370_0546</name>
</gene>
<evidence type="ECO:0000313" key="2">
    <source>
        <dbReference type="EMBL" id="EGZ49901.1"/>
    </source>
</evidence>
<proteinExistence type="predicted"/>
<name>G4CN87_9NEIS</name>
<reference evidence="2 3" key="1">
    <citation type="submission" date="2011-06" db="EMBL/GenBank/DDBJ databases">
        <authorList>
            <person name="Muzny D."/>
            <person name="Qin X."/>
            <person name="Deng J."/>
            <person name="Jiang H."/>
            <person name="Liu Y."/>
            <person name="Qu J."/>
            <person name="Song X.-Z."/>
            <person name="Zhang L."/>
            <person name="Thornton R."/>
            <person name="Coyle M."/>
            <person name="Francisco L."/>
            <person name="Jackson L."/>
            <person name="Javaid M."/>
            <person name="Korchina V."/>
            <person name="Kovar C."/>
            <person name="Mata R."/>
            <person name="Mathew T."/>
            <person name="Ngo R."/>
            <person name="Nguyen L."/>
            <person name="Nguyen N."/>
            <person name="Okwuonu G."/>
            <person name="Ongeri F."/>
            <person name="Pham C."/>
            <person name="Simmons D."/>
            <person name="Wilczek-Boney K."/>
            <person name="Hale W."/>
            <person name="Jakkamsetti A."/>
            <person name="Pham P."/>
            <person name="Ruth R."/>
            <person name="San Lucas F."/>
            <person name="Warren J."/>
            <person name="Zhang J."/>
            <person name="Zhao Z."/>
            <person name="Zhou C."/>
            <person name="Zhu D."/>
            <person name="Lee S."/>
            <person name="Bess C."/>
            <person name="Blankenburg K."/>
            <person name="Forbes L."/>
            <person name="Fu Q."/>
            <person name="Gubbala S."/>
            <person name="Hirani K."/>
            <person name="Jayaseelan J.C."/>
            <person name="Lara F."/>
            <person name="Munidasa M."/>
            <person name="Palculict T."/>
            <person name="Patil S."/>
            <person name="Pu L.-L."/>
            <person name="Saada N."/>
            <person name="Tang L."/>
            <person name="Weissenberger G."/>
            <person name="Zhu Y."/>
            <person name="Hemphill L."/>
            <person name="Shang Y."/>
            <person name="Youmans B."/>
            <person name="Ayvaz T."/>
            <person name="Ross M."/>
            <person name="Santibanez J."/>
            <person name="Aqrawi P."/>
            <person name="Gross S."/>
            <person name="Joshi V."/>
            <person name="Fowler G."/>
            <person name="Nazareth L."/>
            <person name="Reid J."/>
            <person name="Worley K."/>
            <person name="Petrosino J."/>
            <person name="Highlander S."/>
            <person name="Gibbs R."/>
        </authorList>
    </citation>
    <scope>NUCLEOTIDE SEQUENCE [LARGE SCALE GENOMIC DNA]</scope>
    <source>
        <strain evidence="2 3">9715</strain>
    </source>
</reference>
<organism evidence="2 3">
    <name type="scientific">Neisseria wadsworthii 9715</name>
    <dbReference type="NCBI Taxonomy" id="1030841"/>
    <lineage>
        <taxon>Bacteria</taxon>
        <taxon>Pseudomonadati</taxon>
        <taxon>Pseudomonadota</taxon>
        <taxon>Betaproteobacteria</taxon>
        <taxon>Neisseriales</taxon>
        <taxon>Neisseriaceae</taxon>
        <taxon>Neisseria</taxon>
    </lineage>
</organism>
<sequence>MANKLISDTRQQAEDSTGSTARRSNAVAEIKVYLLSGSSLR</sequence>
<dbReference type="EMBL" id="AGAZ01000026">
    <property type="protein sequence ID" value="EGZ49901.1"/>
    <property type="molecule type" value="Genomic_DNA"/>
</dbReference>
<accession>G4CN87</accession>
<dbReference type="Proteomes" id="UP000005336">
    <property type="component" value="Unassembled WGS sequence"/>
</dbReference>
<evidence type="ECO:0000256" key="1">
    <source>
        <dbReference type="SAM" id="MobiDB-lite"/>
    </source>
</evidence>
<dbReference type="HOGENOM" id="CLU_3273327_0_0_4"/>
<keyword evidence="3" id="KW-1185">Reference proteome</keyword>
<dbReference type="AlphaFoldDB" id="G4CN87"/>
<comment type="caution">
    <text evidence="2">The sequence shown here is derived from an EMBL/GenBank/DDBJ whole genome shotgun (WGS) entry which is preliminary data.</text>
</comment>
<protein>
    <submittedName>
        <fullName evidence="2">Uncharacterized protein</fullName>
    </submittedName>
</protein>